<evidence type="ECO:0008006" key="3">
    <source>
        <dbReference type="Google" id="ProtNLM"/>
    </source>
</evidence>
<name>A0A369BJV6_9FIRM</name>
<protein>
    <recommendedName>
        <fullName evidence="3">Phage-related protein</fullName>
    </recommendedName>
</protein>
<evidence type="ECO:0000313" key="1">
    <source>
        <dbReference type="EMBL" id="RCX20878.1"/>
    </source>
</evidence>
<dbReference type="AlphaFoldDB" id="A0A369BJV6"/>
<dbReference type="EMBL" id="QPJT01000001">
    <property type="protein sequence ID" value="RCX20878.1"/>
    <property type="molecule type" value="Genomic_DNA"/>
</dbReference>
<comment type="caution">
    <text evidence="1">The sequence shown here is derived from an EMBL/GenBank/DDBJ whole genome shotgun (WGS) entry which is preliminary data.</text>
</comment>
<accession>A0A369BJV6</accession>
<organism evidence="1 2">
    <name type="scientific">Anaerobacterium chartisolvens</name>
    <dbReference type="NCBI Taxonomy" id="1297424"/>
    <lineage>
        <taxon>Bacteria</taxon>
        <taxon>Bacillati</taxon>
        <taxon>Bacillota</taxon>
        <taxon>Clostridia</taxon>
        <taxon>Eubacteriales</taxon>
        <taxon>Oscillospiraceae</taxon>
        <taxon>Anaerobacterium</taxon>
    </lineage>
</organism>
<sequence>MAANRRELEALIILAGRIDPSLRDALRRAQGDMDRTSSGMSRFAAGTAKIVGGVVKSAALLGGAITIGLGAAAKQGIALASNLEEVQNVVDVTFGKSAGQINEWSKQTLKIFGLSELAAKQYTGTLGAMMKSSGLSGDAVVTMSKNLTGLSGDLASFHNLDTEKAFEKIRSGISGETEPLKQLGINMSVANMEAFALSKGIKTSYQNMDQASQTALRYAYLMDVSKDAQGDFARTQEGYANQTRLWEENLKQASGALMKSFLPALTEARKSANQHLGKIISKLDEFNGYIEKGAKPMEAFGNVFDGIFGKGKFDGILQAVKPVFKEFQTNFMFIASEGKKIFDELSPSVIELAKTIGPLFGKAFNVVTKTIYPAIRKIQSGFVEFLIPQIKKSVDFIRTTVMPPLTKVFNFIADVVIPKVVDSVEKWMPKIQEVIGKAVDFVIFYGGMLKDQFDIYWPYIKDTVVTAIDVISGVIDGLLTTLSGVIDFVKGVFSGDWELAWKGVEQIFGGIGDALDAIFKGAINGIINAANFFIRNFGKIQIDIPEWIPVVGGKHIGFQIPEIPTFARGGFANRPSVFGEAGLEAAIPIKYKDPRSLSLLNQTARAIGVESAGSGNQIHFTYAPVINGGKKAEIEALLDADKERFKAWLEEFFMDEGRVKFG</sequence>
<keyword evidence="2" id="KW-1185">Reference proteome</keyword>
<proteinExistence type="predicted"/>
<gene>
    <name evidence="1" type="ORF">DFR58_10180</name>
</gene>
<dbReference type="Proteomes" id="UP000253034">
    <property type="component" value="Unassembled WGS sequence"/>
</dbReference>
<evidence type="ECO:0000313" key="2">
    <source>
        <dbReference type="Proteomes" id="UP000253034"/>
    </source>
</evidence>
<reference evidence="1 2" key="1">
    <citation type="submission" date="2018-07" db="EMBL/GenBank/DDBJ databases">
        <title>Genomic Encyclopedia of Type Strains, Phase IV (KMG-IV): sequencing the most valuable type-strain genomes for metagenomic binning, comparative biology and taxonomic classification.</title>
        <authorList>
            <person name="Goeker M."/>
        </authorList>
    </citation>
    <scope>NUCLEOTIDE SEQUENCE [LARGE SCALE GENOMIC DNA]</scope>
    <source>
        <strain evidence="1 2">DSM 27016</strain>
    </source>
</reference>